<gene>
    <name evidence="2" type="ORF">NA56DRAFT_653178</name>
</gene>
<reference evidence="2 3" key="1">
    <citation type="submission" date="2016-05" db="EMBL/GenBank/DDBJ databases">
        <title>A degradative enzymes factory behind the ericoid mycorrhizal symbiosis.</title>
        <authorList>
            <consortium name="DOE Joint Genome Institute"/>
            <person name="Martino E."/>
            <person name="Morin E."/>
            <person name="Grelet G."/>
            <person name="Kuo A."/>
            <person name="Kohler A."/>
            <person name="Daghino S."/>
            <person name="Barry K."/>
            <person name="Choi C."/>
            <person name="Cichocki N."/>
            <person name="Clum A."/>
            <person name="Copeland A."/>
            <person name="Hainaut M."/>
            <person name="Haridas S."/>
            <person name="Labutti K."/>
            <person name="Lindquist E."/>
            <person name="Lipzen A."/>
            <person name="Khouja H.-R."/>
            <person name="Murat C."/>
            <person name="Ohm R."/>
            <person name="Olson A."/>
            <person name="Spatafora J."/>
            <person name="Veneault-Fourrey C."/>
            <person name="Henrissat B."/>
            <person name="Grigoriev I."/>
            <person name="Martin F."/>
            <person name="Perotto S."/>
        </authorList>
    </citation>
    <scope>NUCLEOTIDE SEQUENCE [LARGE SCALE GENOMIC DNA]</scope>
    <source>
        <strain evidence="2 3">UAMH 7357</strain>
    </source>
</reference>
<evidence type="ECO:0000313" key="2">
    <source>
        <dbReference type="EMBL" id="PMD28475.1"/>
    </source>
</evidence>
<dbReference type="Pfam" id="PF20150">
    <property type="entry name" value="2EXR"/>
    <property type="match status" value="1"/>
</dbReference>
<accession>A0A2J6QQD5</accession>
<dbReference type="PANTHER" id="PTHR35910:SF6">
    <property type="entry name" value="2EXR DOMAIN-CONTAINING PROTEIN"/>
    <property type="match status" value="1"/>
</dbReference>
<dbReference type="EMBL" id="KZ613464">
    <property type="protein sequence ID" value="PMD28475.1"/>
    <property type="molecule type" value="Genomic_DNA"/>
</dbReference>
<dbReference type="AlphaFoldDB" id="A0A2J6QQD5"/>
<dbReference type="PANTHER" id="PTHR35910">
    <property type="entry name" value="2EXR DOMAIN-CONTAINING PROTEIN"/>
    <property type="match status" value="1"/>
</dbReference>
<dbReference type="OrthoDB" id="3530648at2759"/>
<keyword evidence="3" id="KW-1185">Reference proteome</keyword>
<feature type="domain" description="2EXR" evidence="1">
    <location>
        <begin position="54"/>
        <end position="153"/>
    </location>
</feature>
<name>A0A2J6QQD5_9HELO</name>
<proteinExistence type="predicted"/>
<protein>
    <recommendedName>
        <fullName evidence="1">2EXR domain-containing protein</fullName>
    </recommendedName>
</protein>
<evidence type="ECO:0000259" key="1">
    <source>
        <dbReference type="Pfam" id="PF20150"/>
    </source>
</evidence>
<evidence type="ECO:0000313" key="3">
    <source>
        <dbReference type="Proteomes" id="UP000235672"/>
    </source>
</evidence>
<dbReference type="Proteomes" id="UP000235672">
    <property type="component" value="Unassembled WGS sequence"/>
</dbReference>
<sequence>MAEDSSILTSFMEHTEIFEAPEYIADKLSLLTFEMVDPEQDLSVQQPGCGATTFTCFPKLIPELRLMIWRAAFPRGRIVKIESQLKDYIYYGHPLPSNLMNNQESRKETLRHYLLYCQDDELFRRLRGWSHLRSPRDLQQQPRPICYSPGRDLLFVPYIPPTESSTNALLELVAEKCKPIGKVRVLATDYFSYFTKWRGVIPNSKPFGFTIFHDLKEICYINDPRISEWHKSDALEAIHKAFDLEREESPCLSIPKISFFRSLQDWEKSMQAQGW</sequence>
<dbReference type="InterPro" id="IPR045518">
    <property type="entry name" value="2EXR"/>
</dbReference>
<organism evidence="2 3">
    <name type="scientific">Hyaloscypha hepaticicola</name>
    <dbReference type="NCBI Taxonomy" id="2082293"/>
    <lineage>
        <taxon>Eukaryota</taxon>
        <taxon>Fungi</taxon>
        <taxon>Dikarya</taxon>
        <taxon>Ascomycota</taxon>
        <taxon>Pezizomycotina</taxon>
        <taxon>Leotiomycetes</taxon>
        <taxon>Helotiales</taxon>
        <taxon>Hyaloscyphaceae</taxon>
        <taxon>Hyaloscypha</taxon>
    </lineage>
</organism>